<dbReference type="PROSITE" id="PS51782">
    <property type="entry name" value="LYSM"/>
    <property type="match status" value="1"/>
</dbReference>
<comment type="caution">
    <text evidence="2">The sequence shown here is derived from an EMBL/GenBank/DDBJ whole genome shotgun (WGS) entry which is preliminary data.</text>
</comment>
<dbReference type="InterPro" id="IPR018392">
    <property type="entry name" value="LysM"/>
</dbReference>
<name>A0ABW5BTV7_9BACI</name>
<dbReference type="PANTHER" id="PTHR31157">
    <property type="entry name" value="SCP DOMAIN-CONTAINING PROTEIN"/>
    <property type="match status" value="1"/>
</dbReference>
<evidence type="ECO:0000259" key="1">
    <source>
        <dbReference type="PROSITE" id="PS51782"/>
    </source>
</evidence>
<keyword evidence="3" id="KW-1185">Reference proteome</keyword>
<accession>A0ABW5BTV7</accession>
<dbReference type="InterPro" id="IPR035940">
    <property type="entry name" value="CAP_sf"/>
</dbReference>
<dbReference type="PANTHER" id="PTHR31157:SF1">
    <property type="entry name" value="SCP DOMAIN-CONTAINING PROTEIN"/>
    <property type="match status" value="1"/>
</dbReference>
<sequence>MAQSYQVGLSEILASNRHIDNPHLIFPGQKLHIPQLNEIKLIEKQVITLTNLERKDAGLPPLQTNWELSRVARFKSKDMKELNYFSHDSPTYGSPFTMINNFKISFQTAAENLAAGQRTPKEVVNAWMNSPGHRANILKKEVSEIGVGYVNGGKYGHYWTQMFISR</sequence>
<dbReference type="Gene3D" id="3.40.33.10">
    <property type="entry name" value="CAP"/>
    <property type="match status" value="1"/>
</dbReference>
<feature type="domain" description="LysM" evidence="1">
    <location>
        <begin position="1"/>
        <end position="33"/>
    </location>
</feature>
<reference evidence="3" key="1">
    <citation type="journal article" date="2019" name="Int. J. Syst. Evol. Microbiol.">
        <title>The Global Catalogue of Microorganisms (GCM) 10K type strain sequencing project: providing services to taxonomists for standard genome sequencing and annotation.</title>
        <authorList>
            <consortium name="The Broad Institute Genomics Platform"/>
            <consortium name="The Broad Institute Genome Sequencing Center for Infectious Disease"/>
            <person name="Wu L."/>
            <person name="Ma J."/>
        </authorList>
    </citation>
    <scope>NUCLEOTIDE SEQUENCE [LARGE SCALE GENOMIC DNA]</scope>
    <source>
        <strain evidence="3">CGMCC 1.15474</strain>
    </source>
</reference>
<dbReference type="NCBIfam" id="TIGR02909">
    <property type="entry name" value="spore_YkwD"/>
    <property type="match status" value="1"/>
</dbReference>
<dbReference type="Pfam" id="PF00188">
    <property type="entry name" value="CAP"/>
    <property type="match status" value="1"/>
</dbReference>
<evidence type="ECO:0000313" key="3">
    <source>
        <dbReference type="Proteomes" id="UP001597318"/>
    </source>
</evidence>
<dbReference type="EMBL" id="JBHUIK010000001">
    <property type="protein sequence ID" value="MFD2212986.1"/>
    <property type="molecule type" value="Genomic_DNA"/>
</dbReference>
<dbReference type="SUPFAM" id="SSF55797">
    <property type="entry name" value="PR-1-like"/>
    <property type="match status" value="1"/>
</dbReference>
<dbReference type="Gene3D" id="3.10.350.10">
    <property type="entry name" value="LysM domain"/>
    <property type="match status" value="1"/>
</dbReference>
<dbReference type="RefSeq" id="WP_379050920.1">
    <property type="nucleotide sequence ID" value="NZ_JBHUIK010000001.1"/>
</dbReference>
<dbReference type="CDD" id="cd05379">
    <property type="entry name" value="CAP_bacterial"/>
    <property type="match status" value="1"/>
</dbReference>
<dbReference type="InterPro" id="IPR014258">
    <property type="entry name" value="CAP_domain_YkwD-like"/>
</dbReference>
<proteinExistence type="predicted"/>
<dbReference type="Pfam" id="PF01476">
    <property type="entry name" value="LysM"/>
    <property type="match status" value="1"/>
</dbReference>
<evidence type="ECO:0000313" key="2">
    <source>
        <dbReference type="EMBL" id="MFD2212986.1"/>
    </source>
</evidence>
<gene>
    <name evidence="2" type="ORF">ACFSKK_04560</name>
</gene>
<dbReference type="InterPro" id="IPR036779">
    <property type="entry name" value="LysM_dom_sf"/>
</dbReference>
<dbReference type="Proteomes" id="UP001597318">
    <property type="component" value="Unassembled WGS sequence"/>
</dbReference>
<organism evidence="2 3">
    <name type="scientific">Metabacillus endolithicus</name>
    <dbReference type="NCBI Taxonomy" id="1535204"/>
    <lineage>
        <taxon>Bacteria</taxon>
        <taxon>Bacillati</taxon>
        <taxon>Bacillota</taxon>
        <taxon>Bacilli</taxon>
        <taxon>Bacillales</taxon>
        <taxon>Bacillaceae</taxon>
        <taxon>Metabacillus</taxon>
    </lineage>
</organism>
<protein>
    <submittedName>
        <fullName evidence="2">CAP domain-containing protein</fullName>
    </submittedName>
</protein>
<dbReference type="InterPro" id="IPR014044">
    <property type="entry name" value="CAP_dom"/>
</dbReference>